<feature type="transmembrane region" description="Helical" evidence="8">
    <location>
        <begin position="328"/>
        <end position="351"/>
    </location>
</feature>
<evidence type="ECO:0000256" key="2">
    <source>
        <dbReference type="ARBA" id="ARBA00022475"/>
    </source>
</evidence>
<feature type="transmembrane region" description="Helical" evidence="8">
    <location>
        <begin position="1198"/>
        <end position="1223"/>
    </location>
</feature>
<dbReference type="GO" id="GO:0005886">
    <property type="term" value="C:plasma membrane"/>
    <property type="evidence" value="ECO:0007669"/>
    <property type="project" value="UniProtKB-SubCell"/>
</dbReference>
<evidence type="ECO:0000256" key="7">
    <source>
        <dbReference type="ARBA" id="ARBA00023180"/>
    </source>
</evidence>
<dbReference type="STRING" id="199890.A0A182PIE5"/>
<reference evidence="9" key="2">
    <citation type="submission" date="2020-05" db="UniProtKB">
        <authorList>
            <consortium name="EnsemblMetazoa"/>
        </authorList>
    </citation>
    <scope>IDENTIFICATION</scope>
    <source>
        <strain evidence="9">Epiroticus2</strain>
    </source>
</reference>
<dbReference type="EnsemblMetazoa" id="AEPI006707-RA">
    <property type="protein sequence ID" value="AEPI006707-PA"/>
    <property type="gene ID" value="AEPI006707"/>
</dbReference>
<accession>A0A182PIE5</accession>
<dbReference type="Proteomes" id="UP000075885">
    <property type="component" value="Unassembled WGS sequence"/>
</dbReference>
<keyword evidence="2" id="KW-1003">Cell membrane</keyword>
<dbReference type="PANTHER" id="PTHR42643:SF41">
    <property type="entry name" value="IONOTROPIC RECEPTOR 20A-RELATED"/>
    <property type="match status" value="1"/>
</dbReference>
<name>A0A182PIE5_9DIPT</name>
<keyword evidence="5 8" id="KW-0472">Membrane</keyword>
<feature type="transmembrane region" description="Helical" evidence="8">
    <location>
        <begin position="2268"/>
        <end position="2291"/>
    </location>
</feature>
<evidence type="ECO:0000256" key="6">
    <source>
        <dbReference type="ARBA" id="ARBA00023170"/>
    </source>
</evidence>
<dbReference type="SUPFAM" id="SSF53850">
    <property type="entry name" value="Periplasmic binding protein-like II"/>
    <property type="match status" value="2"/>
</dbReference>
<feature type="transmembrane region" description="Helical" evidence="8">
    <location>
        <begin position="2062"/>
        <end position="2080"/>
    </location>
</feature>
<feature type="transmembrane region" description="Helical" evidence="8">
    <location>
        <begin position="295"/>
        <end position="316"/>
    </location>
</feature>
<evidence type="ECO:0000256" key="1">
    <source>
        <dbReference type="ARBA" id="ARBA00004651"/>
    </source>
</evidence>
<evidence type="ECO:0000313" key="9">
    <source>
        <dbReference type="EnsemblMetazoa" id="AEPI006707-PA"/>
    </source>
</evidence>
<evidence type="ECO:0000313" key="10">
    <source>
        <dbReference type="Proteomes" id="UP000075885"/>
    </source>
</evidence>
<organism evidence="9 10">
    <name type="scientific">Anopheles epiroticus</name>
    <dbReference type="NCBI Taxonomy" id="199890"/>
    <lineage>
        <taxon>Eukaryota</taxon>
        <taxon>Metazoa</taxon>
        <taxon>Ecdysozoa</taxon>
        <taxon>Arthropoda</taxon>
        <taxon>Hexapoda</taxon>
        <taxon>Insecta</taxon>
        <taxon>Pterygota</taxon>
        <taxon>Neoptera</taxon>
        <taxon>Endopterygota</taxon>
        <taxon>Diptera</taxon>
        <taxon>Nematocera</taxon>
        <taxon>Culicoidea</taxon>
        <taxon>Culicidae</taxon>
        <taxon>Anophelinae</taxon>
        <taxon>Anopheles</taxon>
    </lineage>
</organism>
<feature type="transmembrane region" description="Helical" evidence="8">
    <location>
        <begin position="739"/>
        <end position="761"/>
    </location>
</feature>
<keyword evidence="3 8" id="KW-0812">Transmembrane</keyword>
<reference evidence="10" key="1">
    <citation type="submission" date="2013-03" db="EMBL/GenBank/DDBJ databases">
        <title>The Genome Sequence of Anopheles epiroticus epiroticus2.</title>
        <authorList>
            <consortium name="The Broad Institute Genomics Platform"/>
            <person name="Neafsey D.E."/>
            <person name="Howell P."/>
            <person name="Walker B."/>
            <person name="Young S.K."/>
            <person name="Zeng Q."/>
            <person name="Gargeya S."/>
            <person name="Fitzgerald M."/>
            <person name="Haas B."/>
            <person name="Abouelleil A."/>
            <person name="Allen A.W."/>
            <person name="Alvarado L."/>
            <person name="Arachchi H.M."/>
            <person name="Berlin A.M."/>
            <person name="Chapman S.B."/>
            <person name="Gainer-Dewar J."/>
            <person name="Goldberg J."/>
            <person name="Griggs A."/>
            <person name="Gujja S."/>
            <person name="Hansen M."/>
            <person name="Howarth C."/>
            <person name="Imamovic A."/>
            <person name="Ireland A."/>
            <person name="Larimer J."/>
            <person name="McCowan C."/>
            <person name="Murphy C."/>
            <person name="Pearson M."/>
            <person name="Poon T.W."/>
            <person name="Priest M."/>
            <person name="Roberts A."/>
            <person name="Saif S."/>
            <person name="Shea T."/>
            <person name="Sisk P."/>
            <person name="Sykes S."/>
            <person name="Wortman J."/>
            <person name="Nusbaum C."/>
            <person name="Birren B."/>
        </authorList>
    </citation>
    <scope>NUCLEOTIDE SEQUENCE [LARGE SCALE GENOMIC DNA]</scope>
    <source>
        <strain evidence="10">Epiroticus2</strain>
    </source>
</reference>
<sequence>MKLFKVFTQEHLPSSSLLVRFLIRMITELHNNRSNPTTIGLANFNTPDFNFIPAALGKRLSTVTFLNIDLHRSYSASEAHHVPILLHAFTDNTTHVTTSAKVQNILTAFDLVGKQPKVIIMINATAVTTQYVIELATTYYTYGAIDAIYLIVTHHTVNPMGLGVNNGGFVLYNYYAPAHTLFPDRMTNLSARPYYVASCEDPALTFRDKHNQIVGASVELIDTIAKRQSTTAQYFYTPQALPVFQLERNTFIDFATYQIVKASESKSYAVLQLSAIYQWCIAVPKRYNRVLHEQIVWPFAVDMWALVAGIVAFFVAYHTVFGRVLAKWYPAVHSIITIPLHMLKLMLLFLLSEYYTAMLTSNLALSQIPTHPKTLADFYRTNIPILFPDPQILVRINESSQILSRVAKLNSSEPYEPSKYAILLLCNRFQYSIGKLSKKYGKQLTHHQFHLISEPIRTLISISPFRKTSPRLHRFQLFVKHLYETGIVDHLLKKWNKRAIEVFSYEDVTQQNEAMLKLDHFIPVFINGSTFLNVNFRSNFKTPKATFMPLLLHCFSDNESNSTVEVKKILQTFELFGKEKKVILIATSETDTGSSVALIKRYYALGVIDMLFLIVTNMNFTVMGLSQSTTTFSVYKSYDTVQTLFPDRLANLSSRSYNVACYEDPPITMFENQSSKVVGVATEVIDAIATHQLTTARYIYSPSAVNVFKHDNTYVDLATYRYWCISVPKHYKRVLHAQLIWSFSIELWLLLGVPVVLAILYQSVLERLLAKWCPAVHSIITRPVHALKLMLLFFIFELYTATLSSNLGLSKLPAYPKTLDEFYRTNLEIHYPHPEYLAGVHEHSRILSRIAQPNASQPYEPSQYAILQLCDRFRHSVEKTTETFGKRATHHQFHLIREPIRTLITLNPFRKTSPRLHRFQRLLVRIIRNTDRFGCNTVGLFNFKSHPMNYVPEKLQRAIPSIALLHYDSTSPILEDFDLPTTFLHVQGYSFGGKTTQTRFTKQQVNALNIFKLFGIPERVIVVIHSRALPGSALSDMADRYNRHGVINIIYVVFYQSWLRVYRLDREYRTFEQLSITAPLDELFPDRLSNRSGLPYKVACYENPPLSFTDSTGRLVGADIDLIVTIASHQSSLLYLHYHVIPVPIFVPWNDKTFDFATYRMSYKGGIKYPFSSLLFPNMDRSCIVVPKRFNRILHEQVILPFAVNLWVLIASLFVFYICYHTVLAPYLIRTHRNIYNLVNTPLHIFRILVLFPLSEYYIAMLTSCLRLSQLSTYPKTIKEFAKTSTPLLVLRRDLISRLQDSDLADKIITSSKGYQLGQVALIQQCEIFRYTIEKTTKLLGKEFSHHHYHLIDEALTHGLTISPFSKVSPGFQRLQLYVKRLTETGVWNYLIKKWTQTSQYSRTDEELDDMDVQFLGFDHFIPVFIVATYVTFMSIDIMRNSTTPLAIQYTPILIHSFCSNEHPNVHNITVRKPTIQSEVLHILETFQLIGKVKRIIVVLDAQEVKPTELDLLAKTYSYFGAIDIIYVLVYVEELVITRLNERATEFVELSSTSGIGQLFPDLFEPYATDLWVMIAIIACGYLLYNLCLKDALQRRHPNAFPIVNTPLHILRILLLFLLTEYYTALLSSNLGLSLMPSYPKTLGQFQKSKVPLLTNRPDAFSFLLKNPDLLTRTITWNLSKRYDPTGLAVIQMCDLFPYTISQTSRLMGKELSRHHYHMINEPIRCAIGMSPFLRTSPLLPRFQLYVDRLYEAGIWDYVLRKWTLGAMHPTTSGNNALDLSILTLEHFLPVLIVGGYLYLLSIVIFLLEVIVFRILPVAFVNIDLREDCCALQPVNTPIVIHSVTSFNWTKHRLYIMKDALDTLQHFGLYGKSKKVIVLIDMQRVNVEDIKVLKESYHHAGAIDILYVLEHSNGLYVMVPDVHNRTALVSYSLSASTELLFPDRLSNLSGQPYKVACIENRPLTYRDADGRIKGIDVDFIDIIAKHQHTIAQYKYTEDPIKPFKSWYDVEFDMATYRVKHEGLAYPFTPLYFPNQFRWCLAVPKTFNRVIHDQVIWPYEPSLWTLILTLAAFFIVYRLMLKQLLWQHFPTVFPIINTPLQILRIMLLFLLTEYYTAMLTAILGLSEIPVYPKTLSEFANSPIPLLASHLSGYQYVLDNPKVYKKTIEWNFSAVYDPTGLALLTTEMLGKRLTHQHYHLIDEPISTSICLSPFRKTSPRLERFQHYVTRLNEAGIWNHLMNKWVLKDGGIRAGSNIYERKRLKSTILKLFHFTPVYIIGGYLYIIALFIFVLEHLVYKLQRRL</sequence>
<feature type="transmembrane region" description="Helical" evidence="8">
    <location>
        <begin position="1610"/>
        <end position="1633"/>
    </location>
</feature>
<keyword evidence="6" id="KW-0675">Receptor</keyword>
<keyword evidence="7" id="KW-0325">Glycoprotein</keyword>
<evidence type="ECO:0000256" key="8">
    <source>
        <dbReference type="SAM" id="Phobius"/>
    </source>
</evidence>
<dbReference type="InterPro" id="IPR052192">
    <property type="entry name" value="Insect_Ionotropic_Sensory_Rcpt"/>
</dbReference>
<feature type="transmembrane region" description="Helical" evidence="8">
    <location>
        <begin position="1788"/>
        <end position="1816"/>
    </location>
</feature>
<evidence type="ECO:0000256" key="5">
    <source>
        <dbReference type="ARBA" id="ARBA00023136"/>
    </source>
</evidence>
<feature type="transmembrane region" description="Helical" evidence="8">
    <location>
        <begin position="1571"/>
        <end position="1589"/>
    </location>
</feature>
<evidence type="ECO:0000256" key="4">
    <source>
        <dbReference type="ARBA" id="ARBA00022989"/>
    </source>
</evidence>
<keyword evidence="4 8" id="KW-1133">Transmembrane helix</keyword>
<dbReference type="VEuPathDB" id="VectorBase:AEPI006707"/>
<keyword evidence="10" id="KW-1185">Reference proteome</keyword>
<proteinExistence type="predicted"/>
<comment type="subcellular location">
    <subcellularLocation>
        <location evidence="1">Cell membrane</location>
        <topology evidence="1">Multi-pass membrane protein</topology>
    </subcellularLocation>
</comment>
<dbReference type="PANTHER" id="PTHR42643">
    <property type="entry name" value="IONOTROPIC RECEPTOR 20A-RELATED"/>
    <property type="match status" value="1"/>
</dbReference>
<protein>
    <submittedName>
        <fullName evidence="9">Uncharacterized protein</fullName>
    </submittedName>
</protein>
<feature type="transmembrane region" description="Helical" evidence="8">
    <location>
        <begin position="1243"/>
        <end position="1266"/>
    </location>
</feature>
<evidence type="ECO:0000256" key="3">
    <source>
        <dbReference type="ARBA" id="ARBA00022692"/>
    </source>
</evidence>